<evidence type="ECO:0000256" key="2">
    <source>
        <dbReference type="ARBA" id="ARBA00022737"/>
    </source>
</evidence>
<evidence type="ECO:0000313" key="8">
    <source>
        <dbReference type="Proteomes" id="UP001560573"/>
    </source>
</evidence>
<feature type="domain" description="Calx-beta" evidence="6">
    <location>
        <begin position="2769"/>
        <end position="2871"/>
    </location>
</feature>
<evidence type="ECO:0000256" key="5">
    <source>
        <dbReference type="SAM" id="SignalP"/>
    </source>
</evidence>
<dbReference type="Gene3D" id="2.60.40.2030">
    <property type="match status" value="27"/>
</dbReference>
<feature type="domain" description="Calx-beta" evidence="6">
    <location>
        <begin position="3003"/>
        <end position="3105"/>
    </location>
</feature>
<dbReference type="Pfam" id="PF13585">
    <property type="entry name" value="CHU_C"/>
    <property type="match status" value="1"/>
</dbReference>
<dbReference type="EMBL" id="JAULBC010000007">
    <property type="protein sequence ID" value="MEX6689823.1"/>
    <property type="molecule type" value="Genomic_DNA"/>
</dbReference>
<dbReference type="SUPFAM" id="SSF141072">
    <property type="entry name" value="CalX-like"/>
    <property type="match status" value="27"/>
</dbReference>
<dbReference type="InterPro" id="IPR038081">
    <property type="entry name" value="CalX-like_sf"/>
</dbReference>
<keyword evidence="4" id="KW-0406">Ion transport</keyword>
<feature type="domain" description="Calx-beta" evidence="6">
    <location>
        <begin position="3242"/>
        <end position="3344"/>
    </location>
</feature>
<feature type="domain" description="Calx-beta" evidence="6">
    <location>
        <begin position="1343"/>
        <end position="1445"/>
    </location>
</feature>
<keyword evidence="8" id="KW-1185">Reference proteome</keyword>
<proteinExistence type="predicted"/>
<dbReference type="Gene3D" id="2.60.40.10">
    <property type="entry name" value="Immunoglobulins"/>
    <property type="match status" value="4"/>
</dbReference>
<evidence type="ECO:0000259" key="6">
    <source>
        <dbReference type="SMART" id="SM00237"/>
    </source>
</evidence>
<evidence type="ECO:0000313" key="7">
    <source>
        <dbReference type="EMBL" id="MEX6689823.1"/>
    </source>
</evidence>
<keyword evidence="4" id="KW-0813">Transport</keyword>
<feature type="domain" description="Calx-beta" evidence="6">
    <location>
        <begin position="1228"/>
        <end position="1330"/>
    </location>
</feature>
<dbReference type="RefSeq" id="WP_369331231.1">
    <property type="nucleotide sequence ID" value="NZ_JAULBC010000007.1"/>
</dbReference>
<name>A0ABV3ZML7_9BACT</name>
<feature type="domain" description="Calx-beta" evidence="6">
    <location>
        <begin position="764"/>
        <end position="866"/>
    </location>
</feature>
<feature type="domain" description="Calx-beta" evidence="6">
    <location>
        <begin position="1701"/>
        <end position="1796"/>
    </location>
</feature>
<dbReference type="PANTHER" id="PTHR11878:SF65">
    <property type="entry name" value="NA_CA-EXCHANGE PROTEIN, ISOFORM G"/>
    <property type="match status" value="1"/>
</dbReference>
<dbReference type="InterPro" id="IPR003644">
    <property type="entry name" value="Calx_beta"/>
</dbReference>
<feature type="domain" description="Calx-beta" evidence="6">
    <location>
        <begin position="2886"/>
        <end position="2986"/>
    </location>
</feature>
<accession>A0ABV3ZML7</accession>
<feature type="domain" description="Calx-beta" evidence="6">
    <location>
        <begin position="1573"/>
        <end position="1679"/>
    </location>
</feature>
<feature type="domain" description="Calx-beta" evidence="6">
    <location>
        <begin position="1458"/>
        <end position="1560"/>
    </location>
</feature>
<dbReference type="Pfam" id="PF03160">
    <property type="entry name" value="Calx-beta"/>
    <property type="match status" value="26"/>
</dbReference>
<feature type="domain" description="Calx-beta" evidence="6">
    <location>
        <begin position="2652"/>
        <end position="2752"/>
    </location>
</feature>
<evidence type="ECO:0000256" key="4">
    <source>
        <dbReference type="ARBA" id="ARBA00023065"/>
    </source>
</evidence>
<feature type="domain" description="Calx-beta" evidence="6">
    <location>
        <begin position="881"/>
        <end position="983"/>
    </location>
</feature>
<dbReference type="Pfam" id="PF19081">
    <property type="entry name" value="Ig_7"/>
    <property type="match status" value="1"/>
</dbReference>
<dbReference type="PANTHER" id="PTHR11878">
    <property type="entry name" value="SODIUM/CALCIUM EXCHANGER"/>
    <property type="match status" value="1"/>
</dbReference>
<feature type="chain" id="PRO_5046947797" evidence="5">
    <location>
        <begin position="27"/>
        <end position="5172"/>
    </location>
</feature>
<feature type="domain" description="Calx-beta" evidence="6">
    <location>
        <begin position="1932"/>
        <end position="2035"/>
    </location>
</feature>
<dbReference type="SMART" id="SM00237">
    <property type="entry name" value="Calx_beta"/>
    <property type="match status" value="17"/>
</dbReference>
<feature type="domain" description="Calx-beta" evidence="6">
    <location>
        <begin position="2542"/>
        <end position="2637"/>
    </location>
</feature>
<feature type="domain" description="Calx-beta" evidence="6">
    <location>
        <begin position="998"/>
        <end position="1101"/>
    </location>
</feature>
<sequence length="5172" mass="523496">MKKLQFVFRNLCLILLLSLGITQLKAQTDITINPSGGNTLTDGLKVVLFTSGAYGGSFNVFSNGFSQIYKTGYIRLYFRFGNNSTQANFNYCSSTPLTGQGTTASPWSTTVSGTVTSTVSSKTFYVTYTVKYSMGNAMYVDYVVRAPSGLSAPEDVHLYLSEATNDGNDQSGKGFKTTNSSGDIVGNYRLDATCLHDMSGGKVTTVSHAYKVKGNFTSYYSGAAASRDNLQASSNNLLTNLVDPTCASVAGIAIHVALGTLGSGQAVGKEVMIGYATNSTDFDNNPVVDPVPITSGSTPVTVQFTSATLAGAEGDTTGPAPGLKVLVSNGVLTAPQVVSFAVNGGTAVLNTDYTYQNAFLIPAGDYTTAQQVSVSPITTIGNTLPQSDRTISIGLVANSCNDLIQLGTQTTSTYTIIDDDIPKVSLEKVSDITTCAGTQVFNIKLTKTSSTPTTVNLGFTGSTAAAGDFSSLPASITIPANTLSYSYSLTPVANNVIDIDKILAVQITGATSNGTNLPIAASPANAVSINVTDCDNTVANKSVTITPATVNVNEGTNTTITVKLPTGITSAYAIDVPIGISGTATSVADYDALPAKVTIPANSNSITFLVNAKTDNIIESDETVIVTGGTLPAGYTYVSGNDVSTVTIKDQTGTAANKQLSITSSSPTVNEGASVTIKVALPAGITSTSDIVVPLTLSGTAIVTTDYTVTPGSAVTSVTIPAGSNSVTFTIDAKTDNIIESDETVTVTGGTVTGYTYVSGYDASTVTIKDQTGTVANKQISITSAAANVDEGSSTTVTVKLPAGITSSTAIAVPVSVSGTASSGVDYDLLPTTVTIPAGSNSVTFPVNAKTDNIIEGDETVIITGTPIGGGYTYASGNDISTVTIKDLTGTAANMQISITPATVNVDEGVSTTITVSLPSGITSSTAIAVPIGISGTATSSVDYDLIPATVSIPAGSNSITFPANAKTDNIIESDETVIITGGTLPAGYAYVSGSDVSIVTIKDLTGTVANMQISITPATVNVDEGASTTIAIGLPAGITSSTAIPVSIAISGTATSIADYDALPVTVTIPAGSNSITFPVNAKTDNIIENDETVIITEVTLPAGYAYGNKVSAVTIKDKTGTAANMQISITPATVNVDEGASTTITVGLPAGITSTSDIPVSIGISGTASSVVDYDALPTTVTIPAGSNYITFPLNAKTDNIIEADETVVITEGSLPAGYTYGNNVSTVTIRDKTGTAANMQISITPATINVDEGASTTISIGLPSGITSTSDIPVSIGISGTAGSVVDYDALPATVTIPAGSNYITFPVNAMTDNIIEADETVVITEGTLPAGYTYGNKVSTVTIKDKTGTPANMQISISPATINVDEGSGTTISVGLPAGITSTSDIPVSIGISGTASSVVDYDALPTTVTIPAGSNYITFPVNAKTDNIIEADETVVITEGTLPAGYAYGNKVSTVTIKDKTGTAANMQISITPATINVDEGASTTIAVGLPTGITSTSDIVVPISISGTATSTVDYDVLPTTVTIPAGSNYITFPVNAKTDNIIEADETVVITEGTLPAGYTYGNKVSAVTIKDKTGTAANMQISITPATINVDEGTSTTITVGLPTGITSTSDIPVFLTISGTAIAGTDYAITPGSAATSVTIPAGSNSVTFSVDANTDNIIEGDETVIITGGSLPAGYTYATGKDVSNVTIKDQTGTIANKQISIASSSSTVNEGASVTITVGLPTGITSSTAIDVPLGVSGTATSVADYDLLPTTVTIPANTNAVSFTVDAKTDFVIESDETVIITGGTLPAGYTYTAGKGASTVTIKDQTGTAANKQISIAPTAIGVNEGASTTVTISLPAGITSSSAITVPLAISGTAIAGSDYDLTPSGAATSVTIPANTNSITFTVNAKTDGIIESDETVIITGQTLPAGFTYASGKDVSTVTIKDASGNVQVTIDPTVTDLNEGASATITISLPSGITSSSAITVPLAIGGTAIAGTDYYLAPATAETSVIIPAGASSVTFTINAKTDNIIEGDETVIITGGTLPPGYTYANGKDVSTWTIKDQTGTAANKQISITSASANVNEGASTTISVSLPTGITSTAAITVPVAISGSAIAGTDFDVTPPTAAISVTIPAGSNAVTFTVDAKTDNIIEGDETVTITGGTLPAGYTYVTGKDASTVTIKDQTGTNPLNTQISIASASANVSEGSSVIVTVSLPAGITSTSAINVPLAMSGTAIVNTDYGLNPATAETGVTIPAGANAVTFAVDAKTDNIIEADETAIITGGTLPGSYTYVTGKNVSTVTIKDQTGTTANKQISINPTTVDVNEGASTTITVSLPTGITSSSALNIPLAISGTAILNTDYDLTPTGASAGVTIPANANSVTFTVDAKTDNIIESDETVTITGGALPTGYAYVAGKNAAVVTIKDQTGTATNMQISIASASANVNEGASATITVSLPTGITSTSAITVPLTISGTAILNTDYDLTPTGASAGITIPAGSNSVTFTVDAKTDNIIESDETVTITGGTLPGGYTYVSGKNLSSVTIKDQTGTVANKQMSISPTTIDVNEGAGTTVTVSLPAGITSSAVIPISISTGGTAASVADYDLLPTTVTIPAGSNSVTFPVNAKTDNIIESDETVIITGGTLPAGYTYATGKDVATVTIKDQTGTVANKQISITPSTADVNEGAGITITVSLPAGITSSAAIAVPISAGGTATSNTDYDLLPTTVTIPAGSNSITFPVNAKTDIIIESDETVTIAGGTLPAGYTYASGKNTSTVTIKDQTGTVANKQISISPATVDVNEGASATITVSLPAGITSSAAIAVSVSTGGTAASSTDYDLIPSAVTIPAGSNSVTFPVNAKTDNIIESDETVIVTGGTLPAGYSYATGKGASTVTIKDQTGTVTNKQISITPATANVNEGASATIIVSLPAGITSSASISVPVSVSGTAVSSVDYDLISSTVTIPAGSNSVAFAVNAKTDNIIESDETVTITGGTLPTGYAYATGKDAVVVTIKDQTGSVTNKQISITPTALNVNEGTSTSITVSLPAGITSSAAITVPISVSGTATSSADYDLIPTSVTIPANTNSVSFTVNAKTDFVIEGDETVIITGGTLPAGYTYATSKNVSTVTIKDQTGINPLNKQISIAPTSSNVNEGASVPVTVSLPAGVTSSSAITVPLGVSGTAIATADYALTPATATTSITIPANTNSVAFTVDAKTDNIIESDETVVITGGTLPSGYTWVPAKDVSTITIKDQTGTATNKQISITPTTVDVNEGASTTITVSLPAGITSSTAISVSIGSGGTAASGADYGINPTTVTIPANTNSVTFTVDAKTDNLIEGDETVIITGGTLSAGYTYVSGKNISTVTIKDQTGTNPLNKQISITPATTTIDEGAGATVKVSLPTGITSVSPIVVPLVIAGSAAAGTDYHLTPGNAVNSITIPANTNSVTFTVDAKTDNIIESDEAVDVSGGVLSGGYTFASGATRSVITIKDQTLAGNNIITLSVTRGNLDRGGAKGNITASLPAGIVASYPLTINLAAAGTGLTASVDYSLSSNTITIPTNSNSVSDVTVSALCAQALSSNFTLKVNGASTGFTVSQASTVINGANIGNAITYSGSTSFCNNLSLMLTAPSGSSYAWYKDGAPVPGAIQNTYTATATGAYTVKVVNTNGCYGVSMPVNVTVIDRPAAPSVSPGGSQDLCSGAQIMLAATGTSGTTGYQWYKDGTAIAGATASTYFAFAAGTYKVTTIVTGFSCHSDSSAAVNLISSSGVAPARPVITASSQLLCAGGSILLNTDLTAGITYQWYKDGAAIVGATEHIYTAMSGGNYTVRVQAGGSTCSNISDASVVTSGSGTAPARPAIESNGTVLCGTASSILLRSSTAGNSYQWFKDGVAINGAIARTLVVNSAGSYIVQVLEAGGCSSVSDALSITANGGKGVAKPIALQSGNVVCTNGEVLLTADMGNGITTGINYVWYLDGATIPGATTQSIVAVQAGTYIIEAKDGGGCINTSDPLALTGSTGTAPAKPSVQAGSNTVCTGGSVMLTASTGSGFNYQWYLNSFPIAGATQQTYIATAAGNYRVAITDVGGNCTNISDVLAISQGSGTAPAQPAILQSGNIICANGSVLLVSSITASGYQWFRNGWAITGATARSYVATQAGSYRVSIIENPCSTISNEVVLSSSSGTAPQKPVIASSSSTICANGSITLTADVTGVSYQWYYNDEAIAGGVNRILNTTKSGTYRVAVTESGTCTTVSDEMTIDDGGAQAPEAPAISGTTHIVCTGGHSVKLTASSIVGATSYQWYVNGALIAGATSNVYNATSTGTYQVTAGNGGCSSVLSTGYTLTAGSSVAGNADVTINGVNPVCFNSSTVLQPASNITNPVYNWYTDAALTNQFYTGNSYLTTTLTVDTTFYVTVSNTISVCENAPGNARVLAIAVKPKAELNITTPAAVCTPSAINLTARAVTSGSSMGMTFVYSSDSTALVDNPANNTVYLLNPAAVNTSGRYYIRGKVNGCWSEVKGVDVVINITPQITIVQPQPVCAPETIDVTASVSNYDPDNYLYVFRDAGNAIVNDATVIAGSGTYNATAENKITGCISPAVAIVATIHPKPQAVTATPQPICAPATINLAQQVKNYNSAVFSYEFKDAAGNVVPAPASVAASSNYLVIATNKTTLCSSDAATIPVTIYKQPVVDLNNNGNVVMCGVNGTVNLVKSIANYDTAAYNYAFTDVMNSPLANVSAIVIAGDYKITATDRTTGCPSVTGTVNVKRYALPVVNITDPAAVYDPYTVSIIKPDVVNGSTPDIAYTYYNESKNEITQQKASAIGGPGKFIYYISGTSNVGCSSPLMPVNVIVHERPVLKITTSKAEIWEGQTAALTISYPEGVNLPDDFSFSLSAGNGTTIRREDYTLPATVSIGAGRNNAQFMVNTVDNHILDLDHVLNLHAENSTFKVTDGSVLVHDSTSLHPENAVITIGNDTIYGKGKTDIYLRLPEGITTSYDIAVNLAEAAGTTISNVDYDMDAIGTILAGNGEGTFNVAAESKSKEELKLTIKGNKQGFTVKNGVVLIRPGRINVNQLISDNGDGINDYFRIEGIEHYTGVKAGGDNDVTIFNRWGEVVYSVTKYDNSSRRFDGRGNKAVSTRVPDGVYFYVINITVPPEDLKPGEERRQRFSGYLRLQK</sequence>
<dbReference type="InterPro" id="IPR051171">
    <property type="entry name" value="CaCA"/>
</dbReference>
<protein>
    <submittedName>
        <fullName evidence="7">Calx-beta domain-containing protein</fullName>
    </submittedName>
</protein>
<dbReference type="InterPro" id="IPR044023">
    <property type="entry name" value="Ig_7"/>
</dbReference>
<organism evidence="7 8">
    <name type="scientific">Danxiaibacter flavus</name>
    <dbReference type="NCBI Taxonomy" id="3049108"/>
    <lineage>
        <taxon>Bacteria</taxon>
        <taxon>Pseudomonadati</taxon>
        <taxon>Bacteroidota</taxon>
        <taxon>Chitinophagia</taxon>
        <taxon>Chitinophagales</taxon>
        <taxon>Chitinophagaceae</taxon>
        <taxon>Danxiaibacter</taxon>
    </lineage>
</organism>
<evidence type="ECO:0000256" key="3">
    <source>
        <dbReference type="ARBA" id="ARBA00022837"/>
    </source>
</evidence>
<feature type="domain" description="Calx-beta" evidence="6">
    <location>
        <begin position="529"/>
        <end position="629"/>
    </location>
</feature>
<feature type="signal peptide" evidence="5">
    <location>
        <begin position="1"/>
        <end position="26"/>
    </location>
</feature>
<comment type="caution">
    <text evidence="7">The sequence shown here is derived from an EMBL/GenBank/DDBJ whole genome shotgun (WGS) entry which is preliminary data.</text>
</comment>
<dbReference type="Proteomes" id="UP001560573">
    <property type="component" value="Unassembled WGS sequence"/>
</dbReference>
<keyword evidence="1 5" id="KW-0732">Signal</keyword>
<gene>
    <name evidence="7" type="ORF">QTN47_20115</name>
</gene>
<keyword evidence="2" id="KW-0677">Repeat</keyword>
<feature type="domain" description="Calx-beta" evidence="6">
    <location>
        <begin position="1113"/>
        <end position="1215"/>
    </location>
</feature>
<keyword evidence="3" id="KW-0106">Calcium</keyword>
<reference evidence="7 8" key="1">
    <citation type="submission" date="2023-07" db="EMBL/GenBank/DDBJ databases">
        <authorList>
            <person name="Lian W.-H."/>
        </authorList>
    </citation>
    <scope>NUCLEOTIDE SEQUENCE [LARGE SCALE GENOMIC DNA]</scope>
    <source>
        <strain evidence="7 8">SYSU DXS3180</strain>
    </source>
</reference>
<dbReference type="InterPro" id="IPR013783">
    <property type="entry name" value="Ig-like_fold"/>
</dbReference>
<evidence type="ECO:0000256" key="1">
    <source>
        <dbReference type="ARBA" id="ARBA00022729"/>
    </source>
</evidence>